<evidence type="ECO:0000256" key="1">
    <source>
        <dbReference type="SAM" id="MobiDB-lite"/>
    </source>
</evidence>
<name>A0AAD5JRT3_9FUNG</name>
<evidence type="ECO:0000313" key="3">
    <source>
        <dbReference type="Proteomes" id="UP001209540"/>
    </source>
</evidence>
<feature type="region of interest" description="Disordered" evidence="1">
    <location>
        <begin position="28"/>
        <end position="73"/>
    </location>
</feature>
<proteinExistence type="predicted"/>
<reference evidence="2" key="1">
    <citation type="journal article" date="2022" name="IScience">
        <title>Evolution of zygomycete secretomes and the origins of terrestrial fungal ecologies.</title>
        <authorList>
            <person name="Chang Y."/>
            <person name="Wang Y."/>
            <person name="Mondo S."/>
            <person name="Ahrendt S."/>
            <person name="Andreopoulos W."/>
            <person name="Barry K."/>
            <person name="Beard J."/>
            <person name="Benny G.L."/>
            <person name="Blankenship S."/>
            <person name="Bonito G."/>
            <person name="Cuomo C."/>
            <person name="Desiro A."/>
            <person name="Gervers K.A."/>
            <person name="Hundley H."/>
            <person name="Kuo A."/>
            <person name="LaButti K."/>
            <person name="Lang B.F."/>
            <person name="Lipzen A."/>
            <person name="O'Donnell K."/>
            <person name="Pangilinan J."/>
            <person name="Reynolds N."/>
            <person name="Sandor L."/>
            <person name="Smith M.E."/>
            <person name="Tsang A."/>
            <person name="Grigoriev I.V."/>
            <person name="Stajich J.E."/>
            <person name="Spatafora J.W."/>
        </authorList>
    </citation>
    <scope>NUCLEOTIDE SEQUENCE</scope>
    <source>
        <strain evidence="2">RSA 2281</strain>
    </source>
</reference>
<feature type="compositionally biased region" description="Low complexity" evidence="1">
    <location>
        <begin position="167"/>
        <end position="199"/>
    </location>
</feature>
<dbReference type="Proteomes" id="UP001209540">
    <property type="component" value="Unassembled WGS sequence"/>
</dbReference>
<feature type="compositionally biased region" description="Basic and acidic residues" evidence="1">
    <location>
        <begin position="53"/>
        <end position="65"/>
    </location>
</feature>
<gene>
    <name evidence="2" type="ORF">BDA99DRAFT_209716</name>
</gene>
<dbReference type="EMBL" id="JAIXMP010000032">
    <property type="protein sequence ID" value="KAI9250526.1"/>
    <property type="molecule type" value="Genomic_DNA"/>
</dbReference>
<organism evidence="2 3">
    <name type="scientific">Phascolomyces articulosus</name>
    <dbReference type="NCBI Taxonomy" id="60185"/>
    <lineage>
        <taxon>Eukaryota</taxon>
        <taxon>Fungi</taxon>
        <taxon>Fungi incertae sedis</taxon>
        <taxon>Mucoromycota</taxon>
        <taxon>Mucoromycotina</taxon>
        <taxon>Mucoromycetes</taxon>
        <taxon>Mucorales</taxon>
        <taxon>Lichtheimiaceae</taxon>
        <taxon>Phascolomyces</taxon>
    </lineage>
</organism>
<feature type="compositionally biased region" description="Low complexity" evidence="1">
    <location>
        <begin position="139"/>
        <end position="159"/>
    </location>
</feature>
<keyword evidence="3" id="KW-1185">Reference proteome</keyword>
<feature type="compositionally biased region" description="Basic and acidic residues" evidence="1">
    <location>
        <begin position="28"/>
        <end position="45"/>
    </location>
</feature>
<feature type="compositionally biased region" description="Pro residues" evidence="1">
    <location>
        <begin position="129"/>
        <end position="138"/>
    </location>
</feature>
<reference evidence="2" key="2">
    <citation type="submission" date="2023-02" db="EMBL/GenBank/DDBJ databases">
        <authorList>
            <consortium name="DOE Joint Genome Institute"/>
            <person name="Mondo S.J."/>
            <person name="Chang Y."/>
            <person name="Wang Y."/>
            <person name="Ahrendt S."/>
            <person name="Andreopoulos W."/>
            <person name="Barry K."/>
            <person name="Beard J."/>
            <person name="Benny G.L."/>
            <person name="Blankenship S."/>
            <person name="Bonito G."/>
            <person name="Cuomo C."/>
            <person name="Desiro A."/>
            <person name="Gervers K.A."/>
            <person name="Hundley H."/>
            <person name="Kuo A."/>
            <person name="LaButti K."/>
            <person name="Lang B.F."/>
            <person name="Lipzen A."/>
            <person name="O'Donnell K."/>
            <person name="Pangilinan J."/>
            <person name="Reynolds N."/>
            <person name="Sandor L."/>
            <person name="Smith M.W."/>
            <person name="Tsang A."/>
            <person name="Grigoriev I.V."/>
            <person name="Stajich J.E."/>
            <person name="Spatafora J.W."/>
        </authorList>
    </citation>
    <scope>NUCLEOTIDE SEQUENCE</scope>
    <source>
        <strain evidence="2">RSA 2281</strain>
    </source>
</reference>
<protein>
    <submittedName>
        <fullName evidence="2">Uncharacterized protein</fullName>
    </submittedName>
</protein>
<evidence type="ECO:0000313" key="2">
    <source>
        <dbReference type="EMBL" id="KAI9250526.1"/>
    </source>
</evidence>
<accession>A0AAD5JRT3</accession>
<comment type="caution">
    <text evidence="2">The sequence shown here is derived from an EMBL/GenBank/DDBJ whole genome shotgun (WGS) entry which is preliminary data.</text>
</comment>
<feature type="region of interest" description="Disordered" evidence="1">
    <location>
        <begin position="111"/>
        <end position="224"/>
    </location>
</feature>
<sequence>MYQQQQFVERIRHTDKSIIMAIATSLKHQQEIHHDKEEKEDEAQKVDNNNNSNKEKEDDSHHDDNFPSSIDTTTVLPEVLPDIDVLYRQVLHDAEEHLRRYEMLGLTRKSRKEEYKSPPIVPDISSIPASPPASPPPSSSSHTMTTVPSSTSLSSIASSSPPPSLPPASSSSNTLSTFTSSSSSSQQQQQASSKKSTTPIKTPFTSFYKHKSASQNETVPSGARRSARNILAFGHRIPPMRECDFHLPMDEYGDAMEQRLRNKWKKPKKAVK</sequence>
<dbReference type="AlphaFoldDB" id="A0AAD5JRT3"/>